<gene>
    <name evidence="1" type="ORF">SCMU_14590</name>
</gene>
<dbReference type="RefSeq" id="WP_229232341.1">
    <property type="nucleotide sequence ID" value="NZ_AP024525.1"/>
</dbReference>
<organism evidence="1 2">
    <name type="scientific">Sinomonas cyclohexanicum</name>
    <name type="common">Corynebacterium cyclohexanicum</name>
    <dbReference type="NCBI Taxonomy" id="322009"/>
    <lineage>
        <taxon>Bacteria</taxon>
        <taxon>Bacillati</taxon>
        <taxon>Actinomycetota</taxon>
        <taxon>Actinomycetes</taxon>
        <taxon>Micrococcales</taxon>
        <taxon>Micrococcaceae</taxon>
        <taxon>Sinomonas</taxon>
    </lineage>
</organism>
<accession>A0ABM7PTX3</accession>
<name>A0ABM7PTX3_SINCY</name>
<dbReference type="Proteomes" id="UP001319861">
    <property type="component" value="Chromosome"/>
</dbReference>
<reference evidence="1 2" key="1">
    <citation type="journal article" date="2021" name="J. Biosci. Bioeng.">
        <title>Identification and characterization of a chc gene cluster responsible for the aromatization pathway of cyclohexanecarboxylate degradation in Sinomonas cyclohexanicum ATCC 51369.</title>
        <authorList>
            <person name="Yamamoto T."/>
            <person name="Hasegawa Y."/>
            <person name="Lau P.C.K."/>
            <person name="Iwaki H."/>
        </authorList>
    </citation>
    <scope>NUCLEOTIDE SEQUENCE [LARGE SCALE GENOMIC DNA]</scope>
    <source>
        <strain evidence="1 2">ATCC 51369</strain>
    </source>
</reference>
<dbReference type="EMBL" id="AP024525">
    <property type="protein sequence ID" value="BCT75617.1"/>
    <property type="molecule type" value="Genomic_DNA"/>
</dbReference>
<proteinExistence type="predicted"/>
<evidence type="ECO:0000313" key="1">
    <source>
        <dbReference type="EMBL" id="BCT75617.1"/>
    </source>
</evidence>
<protein>
    <submittedName>
        <fullName evidence="1">Uncharacterized protein</fullName>
    </submittedName>
</protein>
<keyword evidence="2" id="KW-1185">Reference proteome</keyword>
<sequence length="321" mass="34664">MPRNATTTPAEIMAAPVNAGTVASQGTVIEQTRAVAEVQAMVIVAQQAPRKTAQALEQMRESCAQRALAQRAFFRFPRGGATVTGATVHLARELARCWGNVTYGVTELRRDEIKGISEMQAFAWDVQTNTRNAVVFIVPHIRDKRGGAEAITDMRDIYENNANMGARRVRECIFAVLPMWFTQEAEDLCRATLAGNNGGKTLAQQVTDATGAFAALGVTVDQLETKLGVTRDRWTGPDIAQLEIIYASIQRREVTVKDEFPPRRTTTGDVLGTKERDWAAEVAMADGNRDALESLSAAAFEANAPEDAINAIADALAGAGA</sequence>
<evidence type="ECO:0000313" key="2">
    <source>
        <dbReference type="Proteomes" id="UP001319861"/>
    </source>
</evidence>